<evidence type="ECO:0000256" key="2">
    <source>
        <dbReference type="ARBA" id="ARBA00006962"/>
    </source>
</evidence>
<dbReference type="AlphaFoldDB" id="A0A644Y275"/>
<dbReference type="GO" id="GO:0009247">
    <property type="term" value="P:glycolipid biosynthetic process"/>
    <property type="evidence" value="ECO:0007669"/>
    <property type="project" value="InterPro"/>
</dbReference>
<evidence type="ECO:0000256" key="3">
    <source>
        <dbReference type="ARBA" id="ARBA00022676"/>
    </source>
</evidence>
<accession>A0A644Y275</accession>
<dbReference type="Pfam" id="PF04101">
    <property type="entry name" value="Glyco_tran_28_C"/>
    <property type="match status" value="1"/>
</dbReference>
<gene>
    <name evidence="7" type="primary">ugtP_14</name>
    <name evidence="7" type="ORF">SDC9_68698</name>
</gene>
<evidence type="ECO:0000256" key="4">
    <source>
        <dbReference type="ARBA" id="ARBA00022679"/>
    </source>
</evidence>
<comment type="similarity">
    <text evidence="2">Belongs to the glycosyltransferase 28 family.</text>
</comment>
<dbReference type="InterPro" id="IPR007235">
    <property type="entry name" value="Glyco_trans_28_C"/>
</dbReference>
<dbReference type="EMBL" id="VSSQ01003766">
    <property type="protein sequence ID" value="MPM22247.1"/>
    <property type="molecule type" value="Genomic_DNA"/>
</dbReference>
<dbReference type="SUPFAM" id="SSF53756">
    <property type="entry name" value="UDP-Glycosyltransferase/glycogen phosphorylase"/>
    <property type="match status" value="1"/>
</dbReference>
<comment type="subcellular location">
    <subcellularLocation>
        <location evidence="1">Membrane</location>
    </subcellularLocation>
</comment>
<dbReference type="GO" id="GO:0016758">
    <property type="term" value="F:hexosyltransferase activity"/>
    <property type="evidence" value="ECO:0007669"/>
    <property type="project" value="InterPro"/>
</dbReference>
<keyword evidence="3 7" id="KW-0328">Glycosyltransferase</keyword>
<reference evidence="7" key="1">
    <citation type="submission" date="2019-08" db="EMBL/GenBank/DDBJ databases">
        <authorList>
            <person name="Kucharzyk K."/>
            <person name="Murdoch R.W."/>
            <person name="Higgins S."/>
            <person name="Loffler F."/>
        </authorList>
    </citation>
    <scope>NUCLEOTIDE SEQUENCE</scope>
</reference>
<protein>
    <submittedName>
        <fullName evidence="7">Processive diacylglycerol beta-glucosyltransferase</fullName>
        <ecNumber evidence="7">2.4.1.315</ecNumber>
    </submittedName>
</protein>
<name>A0A644Y275_9ZZZZ</name>
<dbReference type="GO" id="GO:0016020">
    <property type="term" value="C:membrane"/>
    <property type="evidence" value="ECO:0007669"/>
    <property type="project" value="UniProtKB-SubCell"/>
</dbReference>
<dbReference type="EC" id="2.4.1.315" evidence="7"/>
<dbReference type="Gene3D" id="3.40.50.2000">
    <property type="entry name" value="Glycogen Phosphorylase B"/>
    <property type="match status" value="1"/>
</dbReference>
<keyword evidence="4 7" id="KW-0808">Transferase</keyword>
<dbReference type="InterPro" id="IPR050519">
    <property type="entry name" value="Glycosyltransf_28_UgtP"/>
</dbReference>
<feature type="domain" description="Glycosyl transferase family 28 C-terminal" evidence="5">
    <location>
        <begin position="215"/>
        <end position="325"/>
    </location>
</feature>
<sequence>MNHKRRFLILTSDSGFGHRSAANSIAKALMLLHPQEAEVAIVNPIFEQPTNRFLKKTELNYDKMVSNYPSWYRLTYEISDSRSASTIVEGTLKLALGKKIQQIIEQFQPDAILNTNQMFNAPTGAALTELKIKPPFYTVVTDLADVHSMWFNSDPDLFFVASEVVKSKAISSGIPKEDILITGIPVDPAFSLIQESKYNLRCSLGLDPSLTTLLIVGSQRVKGIYSYLKALEKVGYPFQVVVITGGDNALYTKLGKRSWFFPIQVKNYVTNISDWMISADLLITKAGGLILSEGLAAGLPIVLINNLPGQEEGNVRYILENNAGIQASTPAELIPIMNSWLSDGQSNLNTIKNNSRRLGHPSAALSVSESLWQATSSSAVSGPFTQPEIVGYLE</sequence>
<evidence type="ECO:0000259" key="5">
    <source>
        <dbReference type="Pfam" id="PF04101"/>
    </source>
</evidence>
<dbReference type="PANTHER" id="PTHR43025:SF3">
    <property type="entry name" value="MONOGALACTOSYLDIACYLGLYCEROL SYNTHASE 1, CHLOROPLASTIC"/>
    <property type="match status" value="1"/>
</dbReference>
<feature type="domain" description="Diacylglycerol glucosyltransferase N-terminal" evidence="6">
    <location>
        <begin position="18"/>
        <end position="186"/>
    </location>
</feature>
<evidence type="ECO:0000313" key="7">
    <source>
        <dbReference type="EMBL" id="MPM22247.1"/>
    </source>
</evidence>
<comment type="caution">
    <text evidence="7">The sequence shown here is derived from an EMBL/GenBank/DDBJ whole genome shotgun (WGS) entry which is preliminary data.</text>
</comment>
<dbReference type="InterPro" id="IPR009695">
    <property type="entry name" value="Diacylglyc_glucosyltr_N"/>
</dbReference>
<dbReference type="Pfam" id="PF06925">
    <property type="entry name" value="MGDG_synth"/>
    <property type="match status" value="1"/>
</dbReference>
<organism evidence="7">
    <name type="scientific">bioreactor metagenome</name>
    <dbReference type="NCBI Taxonomy" id="1076179"/>
    <lineage>
        <taxon>unclassified sequences</taxon>
        <taxon>metagenomes</taxon>
        <taxon>ecological metagenomes</taxon>
    </lineage>
</organism>
<dbReference type="PANTHER" id="PTHR43025">
    <property type="entry name" value="MONOGALACTOSYLDIACYLGLYCEROL SYNTHASE"/>
    <property type="match status" value="1"/>
</dbReference>
<proteinExistence type="inferred from homology"/>
<evidence type="ECO:0000259" key="6">
    <source>
        <dbReference type="Pfam" id="PF06925"/>
    </source>
</evidence>
<evidence type="ECO:0000256" key="1">
    <source>
        <dbReference type="ARBA" id="ARBA00004370"/>
    </source>
</evidence>